<feature type="transmembrane region" description="Helical" evidence="1">
    <location>
        <begin position="40"/>
        <end position="61"/>
    </location>
</feature>
<feature type="transmembrane region" description="Helical" evidence="1">
    <location>
        <begin position="323"/>
        <end position="342"/>
    </location>
</feature>
<gene>
    <name evidence="2" type="ORF">POL67_13110</name>
</gene>
<sequence length="383" mass="41782">MKAGWIGGRRFDLAFFFGSALLAALVGAFALVVPRAVVPLFVAFLVLVDGPHLAATWARTYLDPGFRARRGRLLVASLAWLLPGLAAWSISRATGLRAPMDLFLLAAALWSFHHAVRQSYGVLAIYQHHARTALPARKTDRLFLHGALWLAFGLFSFGHPQSRVFLGLPAEPPRLLATLGLALLGLLLVATVVYGIYRRTRFRGEDERPLLYLLGPTLGLQLFALFVVGSFEPLVPRPADPEQAFMASTVVGGIVHGVNYLGIAFAVSRRRFEGSDARTLVAFFGRRPLGAYAAFVLVSLGYLALNAARGVLPSLAPVPRGAALPELFLVLYWGIFFHHYYIDQKIWHVREDQTLRFELGLGGAAPLAGAEPPNVDRPLEGAS</sequence>
<proteinExistence type="predicted"/>
<keyword evidence="1" id="KW-0812">Transmembrane</keyword>
<comment type="caution">
    <text evidence="2">The sequence shown here is derived from an EMBL/GenBank/DDBJ whole genome shotgun (WGS) entry which is preliminary data.</text>
</comment>
<protein>
    <submittedName>
        <fullName evidence="2">Uncharacterized protein</fullName>
    </submittedName>
</protein>
<keyword evidence="3" id="KW-1185">Reference proteome</keyword>
<dbReference type="RefSeq" id="WP_271917626.1">
    <property type="nucleotide sequence ID" value="NZ_JAQNDO010000001.1"/>
</dbReference>
<evidence type="ECO:0000313" key="3">
    <source>
        <dbReference type="Proteomes" id="UP001221411"/>
    </source>
</evidence>
<name>A0ABT5ENF7_9BACT</name>
<feature type="transmembrane region" description="Helical" evidence="1">
    <location>
        <begin position="73"/>
        <end position="90"/>
    </location>
</feature>
<keyword evidence="1" id="KW-0472">Membrane</keyword>
<feature type="transmembrane region" description="Helical" evidence="1">
    <location>
        <begin position="179"/>
        <end position="197"/>
    </location>
</feature>
<feature type="transmembrane region" description="Helical" evidence="1">
    <location>
        <begin position="142"/>
        <end position="159"/>
    </location>
</feature>
<feature type="transmembrane region" description="Helical" evidence="1">
    <location>
        <begin position="209"/>
        <end position="231"/>
    </location>
</feature>
<dbReference type="Proteomes" id="UP001221411">
    <property type="component" value="Unassembled WGS sequence"/>
</dbReference>
<feature type="transmembrane region" description="Helical" evidence="1">
    <location>
        <begin position="289"/>
        <end position="311"/>
    </location>
</feature>
<keyword evidence="1" id="KW-1133">Transmembrane helix</keyword>
<evidence type="ECO:0000313" key="2">
    <source>
        <dbReference type="EMBL" id="MDC0742285.1"/>
    </source>
</evidence>
<organism evidence="2 3">
    <name type="scientific">Polyangium mundeleinium</name>
    <dbReference type="NCBI Taxonomy" id="2995306"/>
    <lineage>
        <taxon>Bacteria</taxon>
        <taxon>Pseudomonadati</taxon>
        <taxon>Myxococcota</taxon>
        <taxon>Polyangia</taxon>
        <taxon>Polyangiales</taxon>
        <taxon>Polyangiaceae</taxon>
        <taxon>Polyangium</taxon>
    </lineage>
</organism>
<dbReference type="EMBL" id="JAQNDO010000001">
    <property type="protein sequence ID" value="MDC0742285.1"/>
    <property type="molecule type" value="Genomic_DNA"/>
</dbReference>
<feature type="transmembrane region" description="Helical" evidence="1">
    <location>
        <begin position="243"/>
        <end position="268"/>
    </location>
</feature>
<evidence type="ECO:0000256" key="1">
    <source>
        <dbReference type="SAM" id="Phobius"/>
    </source>
</evidence>
<feature type="transmembrane region" description="Helical" evidence="1">
    <location>
        <begin position="102"/>
        <end position="126"/>
    </location>
</feature>
<accession>A0ABT5ENF7</accession>
<reference evidence="2 3" key="1">
    <citation type="submission" date="2022-11" db="EMBL/GenBank/DDBJ databases">
        <title>Minimal conservation of predation-associated metabolite biosynthetic gene clusters underscores biosynthetic potential of Myxococcota including descriptions for ten novel species: Archangium lansinium sp. nov., Myxococcus landrumus sp. nov., Nannocystis bai.</title>
        <authorList>
            <person name="Ahearne A."/>
            <person name="Stevens C."/>
            <person name="Dowd S."/>
        </authorList>
    </citation>
    <scope>NUCLEOTIDE SEQUENCE [LARGE SCALE GENOMIC DNA]</scope>
    <source>
        <strain evidence="2 3">RJM3</strain>
    </source>
</reference>